<evidence type="ECO:0000313" key="2">
    <source>
        <dbReference type="Proteomes" id="UP001146793"/>
    </source>
</evidence>
<gene>
    <name evidence="1" type="ORF">M0812_25599</name>
</gene>
<reference evidence="1" key="1">
    <citation type="submission" date="2022-08" db="EMBL/GenBank/DDBJ databases">
        <title>Novel sulphate-reducing endosymbionts in the free-living metamonad Anaeramoeba.</title>
        <authorList>
            <person name="Jerlstrom-Hultqvist J."/>
            <person name="Cepicka I."/>
            <person name="Gallot-Lavallee L."/>
            <person name="Salas-Leiva D."/>
            <person name="Curtis B.A."/>
            <person name="Zahonova K."/>
            <person name="Pipaliya S."/>
            <person name="Dacks J."/>
            <person name="Roger A.J."/>
        </authorList>
    </citation>
    <scope>NUCLEOTIDE SEQUENCE</scope>
    <source>
        <strain evidence="1">Busselton2</strain>
    </source>
</reference>
<proteinExistence type="predicted"/>
<evidence type="ECO:0008006" key="3">
    <source>
        <dbReference type="Google" id="ProtNLM"/>
    </source>
</evidence>
<sequence>MISILPLEICEALLLLKKTQPNSLFTKYKKVNMEGNHCSLGQSKQNLTIFLRSKPKPSWKRRIERFYQYNPEWIQGWRKGLSHELDGENCIKPPKIIVNKEVSKMYSQIITSNIESKAKKSYKSSLRGIEDYLKKHGYTRTQKYQREFLEFSLKKKN</sequence>
<dbReference type="AlphaFoldDB" id="A0AAV7YK70"/>
<name>A0AAV7YK70_9EUKA</name>
<comment type="caution">
    <text evidence="1">The sequence shown here is derived from an EMBL/GenBank/DDBJ whole genome shotgun (WGS) entry which is preliminary data.</text>
</comment>
<accession>A0AAV7YK70</accession>
<protein>
    <recommendedName>
        <fullName evidence="3">Integrase SAM-like N-terminal domain-containing protein</fullName>
    </recommendedName>
</protein>
<dbReference type="Proteomes" id="UP001146793">
    <property type="component" value="Unassembled WGS sequence"/>
</dbReference>
<evidence type="ECO:0000313" key="1">
    <source>
        <dbReference type="EMBL" id="KAJ3427968.1"/>
    </source>
</evidence>
<organism evidence="1 2">
    <name type="scientific">Anaeramoeba flamelloides</name>
    <dbReference type="NCBI Taxonomy" id="1746091"/>
    <lineage>
        <taxon>Eukaryota</taxon>
        <taxon>Metamonada</taxon>
        <taxon>Anaeramoebidae</taxon>
        <taxon>Anaeramoeba</taxon>
    </lineage>
</organism>
<dbReference type="EMBL" id="JANTQA010000060">
    <property type="protein sequence ID" value="KAJ3427968.1"/>
    <property type="molecule type" value="Genomic_DNA"/>
</dbReference>